<evidence type="ECO:0000259" key="1">
    <source>
        <dbReference type="Pfam" id="PF08984"/>
    </source>
</evidence>
<proteinExistence type="predicted"/>
<dbReference type="Pfam" id="PF08984">
    <property type="entry name" value="DUF1858"/>
    <property type="match status" value="1"/>
</dbReference>
<organism evidence="2">
    <name type="scientific">candidate division CPR3 bacterium</name>
    <dbReference type="NCBI Taxonomy" id="2268181"/>
    <lineage>
        <taxon>Bacteria</taxon>
        <taxon>Bacteria division CPR3</taxon>
    </lineage>
</organism>
<accession>A0A7C5YUJ8</accession>
<evidence type="ECO:0000313" key="2">
    <source>
        <dbReference type="EMBL" id="HHR91978.1"/>
    </source>
</evidence>
<sequence length="77" mass="9088">MRRKKEDKKIKKITENTKIGDLLKESKFEKILTKYRFPCLTCPFAKYELENLTLREVCKIYGISIDDMLKDLNKAAS</sequence>
<dbReference type="AlphaFoldDB" id="A0A7C5YUJ8"/>
<dbReference type="Gene3D" id="1.10.3910.10">
    <property type="entry name" value="SP0561-like"/>
    <property type="match status" value="1"/>
</dbReference>
<reference evidence="2" key="1">
    <citation type="journal article" date="2020" name="mSystems">
        <title>Genome- and Community-Level Interaction Insights into Carbon Utilization and Element Cycling Functions of Hydrothermarchaeota in Hydrothermal Sediment.</title>
        <authorList>
            <person name="Zhou Z."/>
            <person name="Liu Y."/>
            <person name="Xu W."/>
            <person name="Pan J."/>
            <person name="Luo Z.H."/>
            <person name="Li M."/>
        </authorList>
    </citation>
    <scope>NUCLEOTIDE SEQUENCE [LARGE SCALE GENOMIC DNA]</scope>
    <source>
        <strain evidence="2">SpSt-1042</strain>
    </source>
</reference>
<dbReference type="EMBL" id="DRVY01000015">
    <property type="protein sequence ID" value="HHR91978.1"/>
    <property type="molecule type" value="Genomic_DNA"/>
</dbReference>
<dbReference type="InterPro" id="IPR015077">
    <property type="entry name" value="DUF1858"/>
</dbReference>
<comment type="caution">
    <text evidence="2">The sequence shown here is derived from an EMBL/GenBank/DDBJ whole genome shotgun (WGS) entry which is preliminary data.</text>
</comment>
<feature type="domain" description="DUF1858" evidence="1">
    <location>
        <begin position="13"/>
        <end position="68"/>
    </location>
</feature>
<gene>
    <name evidence="2" type="ORF">ENL96_00485</name>
</gene>
<name>A0A7C5YUJ8_UNCC3</name>
<dbReference type="SUPFAM" id="SSF140683">
    <property type="entry name" value="SP0561-like"/>
    <property type="match status" value="1"/>
</dbReference>
<protein>
    <submittedName>
        <fullName evidence="2">DUF1858 domain-containing protein</fullName>
    </submittedName>
</protein>
<dbReference type="InterPro" id="IPR038062">
    <property type="entry name" value="ScdA-like_N_sf"/>
</dbReference>